<reference evidence="5" key="2">
    <citation type="submission" date="2020-05" db="EMBL/GenBank/DDBJ databases">
        <title>The first insight into the ecology of ammonia-tolerant syntrophic propionate oxidizing bacteria.</title>
        <authorList>
            <person name="Singh A."/>
            <person name="Schnurer A."/>
            <person name="Westerholm M."/>
        </authorList>
    </citation>
    <scope>NUCLEOTIDE SEQUENCE</scope>
    <source>
        <strain evidence="5">MAG54</strain>
    </source>
</reference>
<evidence type="ECO:0000259" key="3">
    <source>
        <dbReference type="PROSITE" id="PS51668"/>
    </source>
</evidence>
<dbReference type="InterPro" id="IPR023370">
    <property type="entry name" value="TrmO-like_N"/>
</dbReference>
<dbReference type="PANTHER" id="PTHR12818">
    <property type="entry name" value="TRNA (ADENINE(37)-N6)-METHYLTRANSFERASE"/>
    <property type="match status" value="1"/>
</dbReference>
<dbReference type="KEGG" id="mema:MMAB1_1997"/>
<keyword evidence="1" id="KW-0949">S-adenosyl-L-methionine</keyword>
<feature type="domain" description="TsaA-like" evidence="3">
    <location>
        <begin position="6"/>
        <end position="137"/>
    </location>
</feature>
<evidence type="ECO:0000313" key="4">
    <source>
        <dbReference type="EMBL" id="CVK33210.1"/>
    </source>
</evidence>
<sequence length="146" mass="16048">MTAIECIPIGVVRSPYRERGDAPRQGRLAADIIAEIHIFDAYVPGLENVERSSHLIVLYWLDRAERGELLAKPPGETRTRGVFSTRSPARPNPIGFGIVDLVRRDGGVLVVRGLDALDGTPVLDIKPYSPEIDCIPEATGGWHIKK</sequence>
<dbReference type="InterPro" id="IPR036413">
    <property type="entry name" value="YaeB-like_sf"/>
</dbReference>
<comment type="similarity">
    <text evidence="2">Belongs to the tRNA methyltransferase O family.</text>
</comment>
<proteinExistence type="inferred from homology"/>
<dbReference type="Gene3D" id="2.40.30.70">
    <property type="entry name" value="YaeB-like"/>
    <property type="match status" value="1"/>
</dbReference>
<dbReference type="CDD" id="cd09281">
    <property type="entry name" value="UPF0066"/>
    <property type="match status" value="1"/>
</dbReference>
<evidence type="ECO:0000313" key="6">
    <source>
        <dbReference type="Proteomes" id="UP000069850"/>
    </source>
</evidence>
<evidence type="ECO:0000256" key="2">
    <source>
        <dbReference type="ARBA" id="ARBA00033753"/>
    </source>
</evidence>
<evidence type="ECO:0000256" key="1">
    <source>
        <dbReference type="ARBA" id="ARBA00022691"/>
    </source>
</evidence>
<evidence type="ECO:0000313" key="5">
    <source>
        <dbReference type="EMBL" id="NQS79104.1"/>
    </source>
</evidence>
<dbReference type="InterPro" id="IPR036414">
    <property type="entry name" value="YaeB_N_sf"/>
</dbReference>
<dbReference type="PROSITE" id="PS51668">
    <property type="entry name" value="TSAA_2"/>
    <property type="match status" value="1"/>
</dbReference>
<dbReference type="PROSITE" id="PS01318">
    <property type="entry name" value="TSAA_1"/>
    <property type="match status" value="1"/>
</dbReference>
<dbReference type="Proteomes" id="UP000737555">
    <property type="component" value="Unassembled WGS sequence"/>
</dbReference>
<dbReference type="AlphaFoldDB" id="A0A0X3BN10"/>
<dbReference type="PANTHER" id="PTHR12818:SF0">
    <property type="entry name" value="TRNA (ADENINE(37)-N6)-METHYLTRANSFERASE"/>
    <property type="match status" value="1"/>
</dbReference>
<reference evidence="4 6" key="1">
    <citation type="submission" date="2016-01" db="EMBL/GenBank/DDBJ databases">
        <authorList>
            <person name="Manzoor S."/>
        </authorList>
    </citation>
    <scope>NUCLEOTIDE SEQUENCE [LARGE SCALE GENOMIC DNA]</scope>
    <source>
        <strain evidence="4">Methanoculleus sp MAB1</strain>
    </source>
</reference>
<gene>
    <name evidence="5" type="primary">tsaA</name>
    <name evidence="5" type="ORF">HQQ74_10500</name>
    <name evidence="4" type="ORF">MMAB1_1997</name>
</gene>
<dbReference type="SUPFAM" id="SSF118196">
    <property type="entry name" value="YaeB-like"/>
    <property type="match status" value="1"/>
</dbReference>
<dbReference type="GeneID" id="27137736"/>
<dbReference type="Proteomes" id="UP000069850">
    <property type="component" value="Chromosome 1"/>
</dbReference>
<dbReference type="EMBL" id="JABMJE010000212">
    <property type="protein sequence ID" value="NQS79104.1"/>
    <property type="molecule type" value="Genomic_DNA"/>
</dbReference>
<protein>
    <submittedName>
        <fullName evidence="5">tRNA (N6-threonylcarbamoyladenosine(37)-N6)-methyltransferase TrmO</fullName>
    </submittedName>
</protein>
<dbReference type="OrthoDB" id="40408at2157"/>
<dbReference type="EMBL" id="LT158599">
    <property type="protein sequence ID" value="CVK33210.1"/>
    <property type="molecule type" value="Genomic_DNA"/>
</dbReference>
<dbReference type="InterPro" id="IPR023368">
    <property type="entry name" value="UPF0066_cons_site"/>
</dbReference>
<dbReference type="InterPro" id="IPR040372">
    <property type="entry name" value="YaeB-like"/>
</dbReference>
<organism evidence="4 6">
    <name type="scientific">Methanoculleus bourgensis</name>
    <dbReference type="NCBI Taxonomy" id="83986"/>
    <lineage>
        <taxon>Archaea</taxon>
        <taxon>Methanobacteriati</taxon>
        <taxon>Methanobacteriota</taxon>
        <taxon>Stenosarchaea group</taxon>
        <taxon>Methanomicrobia</taxon>
        <taxon>Methanomicrobiales</taxon>
        <taxon>Methanomicrobiaceae</taxon>
        <taxon>Methanoculleus</taxon>
    </lineage>
</organism>
<dbReference type="RefSeq" id="WP_062264053.1">
    <property type="nucleotide sequence ID" value="NZ_LT158599.1"/>
</dbReference>
<name>A0A0X3BN10_9EURY</name>
<accession>A0A0X3BN10</accession>
<dbReference type="NCBIfam" id="TIGR00104">
    <property type="entry name" value="tRNA_TsaA"/>
    <property type="match status" value="1"/>
</dbReference>
<dbReference type="Pfam" id="PF01980">
    <property type="entry name" value="TrmO_N"/>
    <property type="match status" value="1"/>
</dbReference>